<dbReference type="EMBL" id="CAADFP010000009">
    <property type="protein sequence ID" value="VFK23953.1"/>
    <property type="molecule type" value="Genomic_DNA"/>
</dbReference>
<dbReference type="Gene3D" id="3.40.50.2300">
    <property type="match status" value="1"/>
</dbReference>
<dbReference type="PROSITE" id="PS50110">
    <property type="entry name" value="RESPONSE_REGULATORY"/>
    <property type="match status" value="1"/>
</dbReference>
<feature type="domain" description="Response regulatory" evidence="2">
    <location>
        <begin position="7"/>
        <end position="121"/>
    </location>
</feature>
<gene>
    <name evidence="3" type="ORF">BECKLPF1236A_GA0070988_100089</name>
    <name evidence="4" type="ORF">BECKLPF1236C_GA0070990_100099</name>
</gene>
<dbReference type="AlphaFoldDB" id="A0A450VR24"/>
<dbReference type="InterPro" id="IPR001789">
    <property type="entry name" value="Sig_transdc_resp-reg_receiver"/>
</dbReference>
<reference evidence="3" key="1">
    <citation type="submission" date="2019-02" db="EMBL/GenBank/DDBJ databases">
        <authorList>
            <person name="Gruber-Vodicka R. H."/>
            <person name="Seah K. B. B."/>
        </authorList>
    </citation>
    <scope>NUCLEOTIDE SEQUENCE</scope>
    <source>
        <strain evidence="3">BECK_S312</strain>
        <strain evidence="4">BECK_S426</strain>
    </source>
</reference>
<evidence type="ECO:0000256" key="1">
    <source>
        <dbReference type="PROSITE-ProRule" id="PRU00169"/>
    </source>
</evidence>
<name>A0A450VR24_9GAMM</name>
<dbReference type="SMART" id="SM00448">
    <property type="entry name" value="REC"/>
    <property type="match status" value="1"/>
</dbReference>
<feature type="modified residue" description="4-aspartylphosphate" evidence="1">
    <location>
        <position position="56"/>
    </location>
</feature>
<evidence type="ECO:0000313" key="4">
    <source>
        <dbReference type="EMBL" id="VFK23953.1"/>
    </source>
</evidence>
<dbReference type="GO" id="GO:0000160">
    <property type="term" value="P:phosphorelay signal transduction system"/>
    <property type="evidence" value="ECO:0007669"/>
    <property type="project" value="InterPro"/>
</dbReference>
<evidence type="ECO:0000259" key="2">
    <source>
        <dbReference type="PROSITE" id="PS50110"/>
    </source>
</evidence>
<proteinExistence type="predicted"/>
<evidence type="ECO:0000313" key="3">
    <source>
        <dbReference type="EMBL" id="VFK07218.1"/>
    </source>
</evidence>
<organism evidence="3">
    <name type="scientific">Candidatus Kentrum sp. LPFa</name>
    <dbReference type="NCBI Taxonomy" id="2126335"/>
    <lineage>
        <taxon>Bacteria</taxon>
        <taxon>Pseudomonadati</taxon>
        <taxon>Pseudomonadota</taxon>
        <taxon>Gammaproteobacteria</taxon>
        <taxon>Candidatus Kentrum</taxon>
    </lineage>
</organism>
<dbReference type="InterPro" id="IPR011006">
    <property type="entry name" value="CheY-like_superfamily"/>
</dbReference>
<keyword evidence="1" id="KW-0597">Phosphoprotein</keyword>
<protein>
    <submittedName>
        <fullName evidence="3">Response regulator receiver domain-containing protein</fullName>
    </submittedName>
</protein>
<dbReference type="EMBL" id="CAADFM010000008">
    <property type="protein sequence ID" value="VFK07218.1"/>
    <property type="molecule type" value="Genomic_DNA"/>
</dbReference>
<accession>A0A450VR24</accession>
<sequence>MTEEQKKLLVIDDSAAFREAIALTGEDYGWEVYADDTLDGIKNWLAENRPDIVLLDWQLPGNRRKYVELLQDHHLTERTLLLSSGNIDEKRGQFVARYGLAGARVKPFDLTRFFEEESELLSQKIGLSHRSIKSRFISKLPGRSVISGLRRSGRQKFNNDQLVEMLRKIPPMIDILDSDLNVIWNNKQAGKGSPTPLAFEHHLIAKWLQVEIEEKQTGNVVRRLDWDGEKGCFLESRLYPVGNDLYGLERNWRDEGERPHDHEFLNLEGDKDLTLKKWLQAVARLLAQRYAISRLRVYKVVPLPNTEGLERKHAPLMAPKFQSGGGIEPDTKAWLRGGFKPECIHHIKEALDDEGVSAPRLVRDLVDRDPSICKDIARVKYGDTGTSRVLFPVRNQEKQIVALLAMDRRLDHIKELEKFDKEVVELARRMASDKAGVLTEKQWSLMQGLVADIGRRVSIWLREDEDRRTADWHDAISRALIDIFAATMNSPEMT</sequence>
<dbReference type="SUPFAM" id="SSF52172">
    <property type="entry name" value="CheY-like"/>
    <property type="match status" value="1"/>
</dbReference>